<protein>
    <submittedName>
        <fullName evidence="2">Uncharacterized protein</fullName>
    </submittedName>
</protein>
<sequence>MKFLSLFAIAAVFGSVHCQDEECFRGVFRECVKQTPPGKQMALCDEVKFQIECVARCADKCKMKFSEEAEAVREAVQRVCQEGDTKRLFDEEKACYKSAISDTKCVGPIREAMKDRQNAEVIIKGNKKVCKLFEAYSKCVEENASNNCGKTSDILFDSLYDPLYNLADVICQQLILPADETDARPDSFGVLNPYMVIESFFGYA</sequence>
<feature type="chain" id="PRO_5035909534" evidence="1">
    <location>
        <begin position="19"/>
        <end position="204"/>
    </location>
</feature>
<dbReference type="EMBL" id="JABXBU010002228">
    <property type="protein sequence ID" value="KAF8771684.1"/>
    <property type="molecule type" value="Genomic_DNA"/>
</dbReference>
<accession>A0A8T0EJ79</accession>
<feature type="signal peptide" evidence="1">
    <location>
        <begin position="1"/>
        <end position="18"/>
    </location>
</feature>
<evidence type="ECO:0000256" key="1">
    <source>
        <dbReference type="SAM" id="SignalP"/>
    </source>
</evidence>
<keyword evidence="1" id="KW-0732">Signal</keyword>
<dbReference type="Proteomes" id="UP000807504">
    <property type="component" value="Unassembled WGS sequence"/>
</dbReference>
<comment type="caution">
    <text evidence="2">The sequence shown here is derived from an EMBL/GenBank/DDBJ whole genome shotgun (WGS) entry which is preliminary data.</text>
</comment>
<evidence type="ECO:0000313" key="2">
    <source>
        <dbReference type="EMBL" id="KAF8771684.1"/>
    </source>
</evidence>
<keyword evidence="3" id="KW-1185">Reference proteome</keyword>
<gene>
    <name evidence="2" type="ORF">HNY73_019064</name>
</gene>
<evidence type="ECO:0000313" key="3">
    <source>
        <dbReference type="Proteomes" id="UP000807504"/>
    </source>
</evidence>
<name>A0A8T0EJ79_ARGBR</name>
<proteinExistence type="predicted"/>
<reference evidence="2" key="2">
    <citation type="submission" date="2020-06" db="EMBL/GenBank/DDBJ databases">
        <authorList>
            <person name="Sheffer M."/>
        </authorList>
    </citation>
    <scope>NUCLEOTIDE SEQUENCE</scope>
</reference>
<organism evidence="2 3">
    <name type="scientific">Argiope bruennichi</name>
    <name type="common">Wasp spider</name>
    <name type="synonym">Aranea bruennichi</name>
    <dbReference type="NCBI Taxonomy" id="94029"/>
    <lineage>
        <taxon>Eukaryota</taxon>
        <taxon>Metazoa</taxon>
        <taxon>Ecdysozoa</taxon>
        <taxon>Arthropoda</taxon>
        <taxon>Chelicerata</taxon>
        <taxon>Arachnida</taxon>
        <taxon>Araneae</taxon>
        <taxon>Araneomorphae</taxon>
        <taxon>Entelegynae</taxon>
        <taxon>Araneoidea</taxon>
        <taxon>Araneidae</taxon>
        <taxon>Argiope</taxon>
    </lineage>
</organism>
<reference evidence="2" key="1">
    <citation type="journal article" date="2020" name="bioRxiv">
        <title>Chromosome-level reference genome of the European wasp spider Argiope bruennichi: a resource for studies on range expansion and evolutionary adaptation.</title>
        <authorList>
            <person name="Sheffer M.M."/>
            <person name="Hoppe A."/>
            <person name="Krehenwinkel H."/>
            <person name="Uhl G."/>
            <person name="Kuss A.W."/>
            <person name="Jensen L."/>
            <person name="Jensen C."/>
            <person name="Gillespie R.G."/>
            <person name="Hoff K.J."/>
            <person name="Prost S."/>
        </authorList>
    </citation>
    <scope>NUCLEOTIDE SEQUENCE</scope>
</reference>
<dbReference type="AlphaFoldDB" id="A0A8T0EJ79"/>